<dbReference type="OrthoDB" id="9029828at2"/>
<feature type="transmembrane region" description="Helical" evidence="1">
    <location>
        <begin position="97"/>
        <end position="115"/>
    </location>
</feature>
<comment type="caution">
    <text evidence="2">The sequence shown here is derived from an EMBL/GenBank/DDBJ whole genome shotgun (WGS) entry which is preliminary data.</text>
</comment>
<feature type="transmembrane region" description="Helical" evidence="1">
    <location>
        <begin position="121"/>
        <end position="142"/>
    </location>
</feature>
<name>A0A071MQ45_9BURK</name>
<dbReference type="EMBL" id="JJOA01000013">
    <property type="protein sequence ID" value="KEA58626.1"/>
    <property type="molecule type" value="Genomic_DNA"/>
</dbReference>
<feature type="transmembrane region" description="Helical" evidence="1">
    <location>
        <begin position="63"/>
        <end position="85"/>
    </location>
</feature>
<keyword evidence="1" id="KW-0472">Membrane</keyword>
<evidence type="ECO:0008006" key="3">
    <source>
        <dbReference type="Google" id="ProtNLM"/>
    </source>
</evidence>
<reference evidence="2" key="1">
    <citation type="submission" date="2014-04" db="EMBL/GenBank/DDBJ databases">
        <title>In planta biocontrol of soil-borne Fusarium wilt of banana through a plant endophytic bacterium, Burkholderia cenocepacia 869T2.</title>
        <authorList>
            <person name="Ho Y.-N."/>
            <person name="Chiang H.-M."/>
            <person name="Chao C.-P."/>
            <person name="Su C.-C."/>
            <person name="Hsu H.-F."/>
            <person name="Guo C.-T."/>
            <person name="Hsieh J.-L."/>
            <person name="Huang C.-C."/>
        </authorList>
    </citation>
    <scope>NUCLEOTIDE SEQUENCE [LARGE SCALE GENOMIC DNA]</scope>
    <source>
        <strain evidence="2">869T2</strain>
    </source>
</reference>
<evidence type="ECO:0000313" key="2">
    <source>
        <dbReference type="EMBL" id="KEA58626.1"/>
    </source>
</evidence>
<dbReference type="AlphaFoldDB" id="A0A071MQ45"/>
<evidence type="ECO:0000256" key="1">
    <source>
        <dbReference type="SAM" id="Phobius"/>
    </source>
</evidence>
<organism evidence="2">
    <name type="scientific">Burkholderia cenocepacia</name>
    <dbReference type="NCBI Taxonomy" id="95486"/>
    <lineage>
        <taxon>Bacteria</taxon>
        <taxon>Pseudomonadati</taxon>
        <taxon>Pseudomonadota</taxon>
        <taxon>Betaproteobacteria</taxon>
        <taxon>Burkholderiales</taxon>
        <taxon>Burkholderiaceae</taxon>
        <taxon>Burkholderia</taxon>
        <taxon>Burkholderia cepacia complex</taxon>
    </lineage>
</organism>
<keyword evidence="1" id="KW-1133">Transmembrane helix</keyword>
<sequence length="147" mass="16258">MPISKLKAMPAFHTDAPPQIRHAVALFAIVWLIEVGCAVWLQRLGFDQLGEVPAEKATLMRKGIALIAVVQAFWLLLNASLIIGLCQRQKLARTLELILTIVTTLAFIVMAPPFRMTLFEVSFFANAIATVLIYSGPCSRWFQGTTS</sequence>
<feature type="transmembrane region" description="Helical" evidence="1">
    <location>
        <begin position="20"/>
        <end position="43"/>
    </location>
</feature>
<proteinExistence type="predicted"/>
<protein>
    <recommendedName>
        <fullName evidence="3">Transmembrane protein</fullName>
    </recommendedName>
</protein>
<keyword evidence="1" id="KW-0812">Transmembrane</keyword>
<accession>A0A071MQ45</accession>
<gene>
    <name evidence="2" type="ORF">DT99_15840</name>
</gene>